<keyword evidence="2" id="KW-1185">Reference proteome</keyword>
<protein>
    <submittedName>
        <fullName evidence="1">Uncharacterized protein</fullName>
    </submittedName>
</protein>
<accession>B8ITK1</accession>
<dbReference type="HOGENOM" id="CLU_3312601_0_0_5"/>
<evidence type="ECO:0000313" key="1">
    <source>
        <dbReference type="EMBL" id="ACL58917.1"/>
    </source>
</evidence>
<dbReference type="KEGG" id="mno:Mnod_4035"/>
<gene>
    <name evidence="1" type="ordered locus">Mnod_4035</name>
</gene>
<reference evidence="1 2" key="1">
    <citation type="submission" date="2009-01" db="EMBL/GenBank/DDBJ databases">
        <title>Complete sequence of chromosome of Methylobacterium nodulans ORS 2060.</title>
        <authorList>
            <consortium name="US DOE Joint Genome Institute"/>
            <person name="Lucas S."/>
            <person name="Copeland A."/>
            <person name="Lapidus A."/>
            <person name="Glavina del Rio T."/>
            <person name="Dalin E."/>
            <person name="Tice H."/>
            <person name="Bruce D."/>
            <person name="Goodwin L."/>
            <person name="Pitluck S."/>
            <person name="Sims D."/>
            <person name="Brettin T."/>
            <person name="Detter J.C."/>
            <person name="Han C."/>
            <person name="Larimer F."/>
            <person name="Land M."/>
            <person name="Hauser L."/>
            <person name="Kyrpides N."/>
            <person name="Ivanova N."/>
            <person name="Marx C.J."/>
            <person name="Richardson P."/>
        </authorList>
    </citation>
    <scope>NUCLEOTIDE SEQUENCE [LARGE SCALE GENOMIC DNA]</scope>
    <source>
        <strain evidence="2">LMG 21967 / CNCM I-2342 / ORS 2060</strain>
    </source>
</reference>
<dbReference type="EMBL" id="CP001349">
    <property type="protein sequence ID" value="ACL58917.1"/>
    <property type="molecule type" value="Genomic_DNA"/>
</dbReference>
<dbReference type="STRING" id="460265.Mnod_4035"/>
<evidence type="ECO:0000313" key="2">
    <source>
        <dbReference type="Proteomes" id="UP000008207"/>
    </source>
</evidence>
<dbReference type="Proteomes" id="UP000008207">
    <property type="component" value="Chromosome"/>
</dbReference>
<proteinExistence type="predicted"/>
<dbReference type="AlphaFoldDB" id="B8ITK1"/>
<organism evidence="1 2">
    <name type="scientific">Methylobacterium nodulans (strain LMG 21967 / CNCM I-2342 / ORS 2060)</name>
    <dbReference type="NCBI Taxonomy" id="460265"/>
    <lineage>
        <taxon>Bacteria</taxon>
        <taxon>Pseudomonadati</taxon>
        <taxon>Pseudomonadota</taxon>
        <taxon>Alphaproteobacteria</taxon>
        <taxon>Hyphomicrobiales</taxon>
        <taxon>Methylobacteriaceae</taxon>
        <taxon>Methylobacterium</taxon>
    </lineage>
</organism>
<sequence length="39" mass="4233">MMVSGISASAWSLCHASVATVERYLHAHHSDTSAWYLGV</sequence>
<name>B8ITK1_METNO</name>